<name>A0ACD2ZWY1_9AGAR</name>
<gene>
    <name evidence="1" type="ORF">BDN72DRAFT_907286</name>
</gene>
<sequence length="121" mass="13110">MHQSHPTPSTWFGDPQNLCPGVFEVGQSIGNNAATRRSFIGPWWPSLSPPPPTMHQPHPTPPSTFEDPQNLSLGVLEVKKSIGTNAATRRASVGPLWPSFSPPLPIMHQPLPAPPTSLRDP</sequence>
<dbReference type="Proteomes" id="UP000308600">
    <property type="component" value="Unassembled WGS sequence"/>
</dbReference>
<accession>A0ACD2ZWY1</accession>
<reference evidence="1 2" key="1">
    <citation type="journal article" date="2019" name="Nat. Ecol. Evol.">
        <title>Megaphylogeny resolves global patterns of mushroom evolution.</title>
        <authorList>
            <person name="Varga T."/>
            <person name="Krizsan K."/>
            <person name="Foldi C."/>
            <person name="Dima B."/>
            <person name="Sanchez-Garcia M."/>
            <person name="Sanchez-Ramirez S."/>
            <person name="Szollosi G.J."/>
            <person name="Szarkandi J.G."/>
            <person name="Papp V."/>
            <person name="Albert L."/>
            <person name="Andreopoulos W."/>
            <person name="Angelini C."/>
            <person name="Antonin V."/>
            <person name="Barry K.W."/>
            <person name="Bougher N.L."/>
            <person name="Buchanan P."/>
            <person name="Buyck B."/>
            <person name="Bense V."/>
            <person name="Catcheside P."/>
            <person name="Chovatia M."/>
            <person name="Cooper J."/>
            <person name="Damon W."/>
            <person name="Desjardin D."/>
            <person name="Finy P."/>
            <person name="Geml J."/>
            <person name="Haridas S."/>
            <person name="Hughes K."/>
            <person name="Justo A."/>
            <person name="Karasinski D."/>
            <person name="Kautmanova I."/>
            <person name="Kiss B."/>
            <person name="Kocsube S."/>
            <person name="Kotiranta H."/>
            <person name="LaButti K.M."/>
            <person name="Lechner B.E."/>
            <person name="Liimatainen K."/>
            <person name="Lipzen A."/>
            <person name="Lukacs Z."/>
            <person name="Mihaltcheva S."/>
            <person name="Morgado L.N."/>
            <person name="Niskanen T."/>
            <person name="Noordeloos M.E."/>
            <person name="Ohm R.A."/>
            <person name="Ortiz-Santana B."/>
            <person name="Ovrebo C."/>
            <person name="Racz N."/>
            <person name="Riley R."/>
            <person name="Savchenko A."/>
            <person name="Shiryaev A."/>
            <person name="Soop K."/>
            <person name="Spirin V."/>
            <person name="Szebenyi C."/>
            <person name="Tomsovsky M."/>
            <person name="Tulloss R.E."/>
            <person name="Uehling J."/>
            <person name="Grigoriev I.V."/>
            <person name="Vagvolgyi C."/>
            <person name="Papp T."/>
            <person name="Martin F.M."/>
            <person name="Miettinen O."/>
            <person name="Hibbett D.S."/>
            <person name="Nagy L.G."/>
        </authorList>
    </citation>
    <scope>NUCLEOTIDE SEQUENCE [LARGE SCALE GENOMIC DNA]</scope>
    <source>
        <strain evidence="1 2">NL-1719</strain>
    </source>
</reference>
<protein>
    <submittedName>
        <fullName evidence="1">Uncharacterized protein</fullName>
    </submittedName>
</protein>
<evidence type="ECO:0000313" key="1">
    <source>
        <dbReference type="EMBL" id="TFK57930.1"/>
    </source>
</evidence>
<keyword evidence="2" id="KW-1185">Reference proteome</keyword>
<proteinExistence type="predicted"/>
<evidence type="ECO:0000313" key="2">
    <source>
        <dbReference type="Proteomes" id="UP000308600"/>
    </source>
</evidence>
<organism evidence="1 2">
    <name type="scientific">Pluteus cervinus</name>
    <dbReference type="NCBI Taxonomy" id="181527"/>
    <lineage>
        <taxon>Eukaryota</taxon>
        <taxon>Fungi</taxon>
        <taxon>Dikarya</taxon>
        <taxon>Basidiomycota</taxon>
        <taxon>Agaricomycotina</taxon>
        <taxon>Agaricomycetes</taxon>
        <taxon>Agaricomycetidae</taxon>
        <taxon>Agaricales</taxon>
        <taxon>Pluteineae</taxon>
        <taxon>Pluteaceae</taxon>
        <taxon>Pluteus</taxon>
    </lineage>
</organism>
<dbReference type="EMBL" id="ML209846">
    <property type="protein sequence ID" value="TFK57930.1"/>
    <property type="molecule type" value="Genomic_DNA"/>
</dbReference>